<evidence type="ECO:0000313" key="9">
    <source>
        <dbReference type="Proteomes" id="UP000239649"/>
    </source>
</evidence>
<dbReference type="Gene3D" id="3.40.50.10880">
    <property type="entry name" value="Uncharacterised protein PF01937, DUF89, domain 3"/>
    <property type="match status" value="1"/>
</dbReference>
<dbReference type="PANTHER" id="PTHR12280">
    <property type="entry name" value="PANTOTHENATE KINASE"/>
    <property type="match status" value="1"/>
</dbReference>
<protein>
    <submittedName>
        <fullName evidence="8">Pantothenate kinase-like</fullName>
    </submittedName>
</protein>
<evidence type="ECO:0000256" key="1">
    <source>
        <dbReference type="ARBA" id="ARBA00001936"/>
    </source>
</evidence>
<dbReference type="GO" id="GO:0005829">
    <property type="term" value="C:cytosol"/>
    <property type="evidence" value="ECO:0007669"/>
    <property type="project" value="TreeGrafter"/>
</dbReference>
<evidence type="ECO:0000256" key="3">
    <source>
        <dbReference type="ARBA" id="ARBA00022596"/>
    </source>
</evidence>
<comment type="cofactor">
    <cofactor evidence="2">
        <name>Ni(2+)</name>
        <dbReference type="ChEBI" id="CHEBI:49786"/>
    </cofactor>
</comment>
<sequence length="406" mass="43321">MTVVAAPPPPAPAAAPAAAGSAAEALVPLPQLLGLESYNPNSLLGTFLPRAVLERRGEPTHPALEDWIEIFRHSIGSFRRTAEADGSLPEAQRAVAAARFADAYLAMVNDEEQRELKEASSGGKDLRPTLGCLELCRMREQALIAAGFSDIFSDIKRTENEGALALLPGVCAELDQHTEMRDRWDAVIRGVFAGNIFDLGCAYTTDMYHSEGVSFHATRAKLLPRPWVIDDMDALLDRLCSHTYTRAVLFVDNSGADVLLGMLPFARELLRRGTEVIIAANSAPSINDITAAELEALLPQICAADPVLCKGVSTRRLQVVASGSGLPVIDLSQISPELADLAAVADLIVLEGMGRSIETNLHVRLSCDQLNVGMVKHPEVAAALGGRMLDCVCQLRCAAAAAVGGR</sequence>
<comment type="cofactor">
    <cofactor evidence="1">
        <name>Mn(2+)</name>
        <dbReference type="ChEBI" id="CHEBI:29035"/>
    </cofactor>
</comment>
<gene>
    <name evidence="8" type="ORF">C2E20_5114</name>
</gene>
<keyword evidence="4" id="KW-0479">Metal-binding</keyword>
<keyword evidence="3" id="KW-0533">Nickel</keyword>
<evidence type="ECO:0000256" key="2">
    <source>
        <dbReference type="ARBA" id="ARBA00001967"/>
    </source>
</evidence>
<evidence type="ECO:0000256" key="6">
    <source>
        <dbReference type="ARBA" id="ARBA00023211"/>
    </source>
</evidence>
<dbReference type="GO" id="GO:0005634">
    <property type="term" value="C:nucleus"/>
    <property type="evidence" value="ECO:0007669"/>
    <property type="project" value="TreeGrafter"/>
</dbReference>
<dbReference type="FunFam" id="3.40.50.10880:FF:000004">
    <property type="entry name" value="Pantothenate kinase"/>
    <property type="match status" value="1"/>
</dbReference>
<name>A0A2P6VBL4_9CHLO</name>
<evidence type="ECO:0000256" key="5">
    <source>
        <dbReference type="ARBA" id="ARBA00022801"/>
    </source>
</evidence>
<comment type="caution">
    <text evidence="8">The sequence shown here is derived from an EMBL/GenBank/DDBJ whole genome shotgun (WGS) entry which is preliminary data.</text>
</comment>
<dbReference type="Proteomes" id="UP000239649">
    <property type="component" value="Unassembled WGS sequence"/>
</dbReference>
<keyword evidence="9" id="KW-1185">Reference proteome</keyword>
<dbReference type="OrthoDB" id="498611at2759"/>
<reference evidence="8 9" key="1">
    <citation type="journal article" date="2018" name="Plant J.">
        <title>Genome sequences of Chlorella sorokiniana UTEX 1602 and Micractinium conductrix SAG 241.80: implications to maltose excretion by a green alga.</title>
        <authorList>
            <person name="Arriola M.B."/>
            <person name="Velmurugan N."/>
            <person name="Zhang Y."/>
            <person name="Plunkett M.H."/>
            <person name="Hondzo H."/>
            <person name="Barney B.M."/>
        </authorList>
    </citation>
    <scope>NUCLEOTIDE SEQUENCE [LARGE SCALE GENOMIC DNA]</scope>
    <source>
        <strain evidence="8 9">SAG 241.80</strain>
    </source>
</reference>
<dbReference type="InterPro" id="IPR004567">
    <property type="entry name" value="Type_II_PanK"/>
</dbReference>
<dbReference type="PANTHER" id="PTHR12280:SF35">
    <property type="entry name" value="4'-PHOSPHOPANTETHEINE PHOSPHATASE"/>
    <property type="match status" value="1"/>
</dbReference>
<organism evidence="8 9">
    <name type="scientific">Micractinium conductrix</name>
    <dbReference type="NCBI Taxonomy" id="554055"/>
    <lineage>
        <taxon>Eukaryota</taxon>
        <taxon>Viridiplantae</taxon>
        <taxon>Chlorophyta</taxon>
        <taxon>core chlorophytes</taxon>
        <taxon>Trebouxiophyceae</taxon>
        <taxon>Chlorellales</taxon>
        <taxon>Chlorellaceae</taxon>
        <taxon>Chlorella clade</taxon>
        <taxon>Micractinium</taxon>
    </lineage>
</organism>
<evidence type="ECO:0000259" key="7">
    <source>
        <dbReference type="Pfam" id="PF01937"/>
    </source>
</evidence>
<accession>A0A2P6VBL4</accession>
<dbReference type="GO" id="GO:0016787">
    <property type="term" value="F:hydrolase activity"/>
    <property type="evidence" value="ECO:0007669"/>
    <property type="project" value="UniProtKB-KW"/>
</dbReference>
<keyword evidence="5" id="KW-0378">Hydrolase</keyword>
<dbReference type="Pfam" id="PF01937">
    <property type="entry name" value="ARMT1-like_dom"/>
    <property type="match status" value="1"/>
</dbReference>
<dbReference type="EMBL" id="LHPF02000014">
    <property type="protein sequence ID" value="PSC71487.1"/>
    <property type="molecule type" value="Genomic_DNA"/>
</dbReference>
<dbReference type="GO" id="GO:0005524">
    <property type="term" value="F:ATP binding"/>
    <property type="evidence" value="ECO:0007669"/>
    <property type="project" value="InterPro"/>
</dbReference>
<keyword evidence="6" id="KW-0464">Manganese</keyword>
<dbReference type="InterPro" id="IPR036075">
    <property type="entry name" value="ARMT-1-like_metal-bd_sf"/>
</dbReference>
<dbReference type="Gene3D" id="1.20.1700.10">
    <property type="entry name" value="AF1104-like"/>
    <property type="match status" value="1"/>
</dbReference>
<dbReference type="InterPro" id="IPR035073">
    <property type="entry name" value="At2g17340_3_helix_bundle"/>
</dbReference>
<evidence type="ECO:0000256" key="4">
    <source>
        <dbReference type="ARBA" id="ARBA00022723"/>
    </source>
</evidence>
<dbReference type="GO" id="GO:0004594">
    <property type="term" value="F:pantothenate kinase activity"/>
    <property type="evidence" value="ECO:0007669"/>
    <property type="project" value="TreeGrafter"/>
</dbReference>
<feature type="domain" description="Damage-control phosphatase ARMT1-like metal-binding" evidence="7">
    <location>
        <begin position="111"/>
        <end position="391"/>
    </location>
</feature>
<dbReference type="AlphaFoldDB" id="A0A2P6VBL4"/>
<dbReference type="GO" id="GO:0015937">
    <property type="term" value="P:coenzyme A biosynthetic process"/>
    <property type="evidence" value="ECO:0007669"/>
    <property type="project" value="InterPro"/>
</dbReference>
<dbReference type="GO" id="GO:0046872">
    <property type="term" value="F:metal ion binding"/>
    <property type="evidence" value="ECO:0007669"/>
    <property type="project" value="UniProtKB-KW"/>
</dbReference>
<dbReference type="InterPro" id="IPR002791">
    <property type="entry name" value="ARMT1-like_metal-bd"/>
</dbReference>
<dbReference type="SUPFAM" id="SSF111321">
    <property type="entry name" value="AF1104-like"/>
    <property type="match status" value="1"/>
</dbReference>
<proteinExistence type="predicted"/>
<dbReference type="STRING" id="554055.A0A2P6VBL4"/>
<evidence type="ECO:0000313" key="8">
    <source>
        <dbReference type="EMBL" id="PSC71487.1"/>
    </source>
</evidence>